<feature type="region of interest" description="Disordered" evidence="3">
    <location>
        <begin position="1096"/>
        <end position="1135"/>
    </location>
</feature>
<feature type="region of interest" description="Disordered" evidence="3">
    <location>
        <begin position="737"/>
        <end position="792"/>
    </location>
</feature>
<protein>
    <recommendedName>
        <fullName evidence="8">Ras-GEF domain-containing protein</fullName>
    </recommendedName>
</protein>
<keyword evidence="7" id="KW-1185">Reference proteome</keyword>
<dbReference type="Proteomes" id="UP000192596">
    <property type="component" value="Unassembled WGS sequence"/>
</dbReference>
<feature type="compositionally biased region" description="Basic and acidic residues" evidence="3">
    <location>
        <begin position="1109"/>
        <end position="1128"/>
    </location>
</feature>
<feature type="compositionally biased region" description="Polar residues" evidence="3">
    <location>
        <begin position="14"/>
        <end position="26"/>
    </location>
</feature>
<proteinExistence type="predicted"/>
<dbReference type="PROSITE" id="PS50212">
    <property type="entry name" value="RASGEF_NTER"/>
    <property type="match status" value="1"/>
</dbReference>
<feature type="region of interest" description="Disordered" evidence="3">
    <location>
        <begin position="614"/>
        <end position="665"/>
    </location>
</feature>
<feature type="region of interest" description="Disordered" evidence="3">
    <location>
        <begin position="293"/>
        <end position="341"/>
    </location>
</feature>
<feature type="compositionally biased region" description="Low complexity" evidence="3">
    <location>
        <begin position="313"/>
        <end position="323"/>
    </location>
</feature>
<dbReference type="InParanoid" id="A0A1V8TJU5"/>
<dbReference type="InterPro" id="IPR008937">
    <property type="entry name" value="Ras-like_GEF"/>
</dbReference>
<name>A0A1V8TJU5_9PEZI</name>
<dbReference type="OrthoDB" id="10254377at2759"/>
<feature type="region of interest" description="Disordered" evidence="3">
    <location>
        <begin position="933"/>
        <end position="978"/>
    </location>
</feature>
<dbReference type="SMART" id="SM00147">
    <property type="entry name" value="RasGEF"/>
    <property type="match status" value="1"/>
</dbReference>
<dbReference type="InterPro" id="IPR036964">
    <property type="entry name" value="RASGEF_cat_dom_sf"/>
</dbReference>
<feature type="compositionally biased region" description="Polar residues" evidence="3">
    <location>
        <begin position="1000"/>
        <end position="1011"/>
    </location>
</feature>
<feature type="compositionally biased region" description="Low complexity" evidence="3">
    <location>
        <begin position="750"/>
        <end position="762"/>
    </location>
</feature>
<organism evidence="6 7">
    <name type="scientific">Cryoendolithus antarcticus</name>
    <dbReference type="NCBI Taxonomy" id="1507870"/>
    <lineage>
        <taxon>Eukaryota</taxon>
        <taxon>Fungi</taxon>
        <taxon>Dikarya</taxon>
        <taxon>Ascomycota</taxon>
        <taxon>Pezizomycotina</taxon>
        <taxon>Dothideomycetes</taxon>
        <taxon>Dothideomycetidae</taxon>
        <taxon>Cladosporiales</taxon>
        <taxon>Cladosporiaceae</taxon>
        <taxon>Cryoendolithus</taxon>
    </lineage>
</organism>
<sequence length="1623" mass="176855">MEQTAPPRRRRQDLPQSTRPPTNPATQIARDKRLARNQAQGEVAGNVASPYAAGSAARRSGPSTGKIKTAKGSIEIIRAKRGDAAGAQDDAVTGAEEDLSRHFTVSNVGAGGTLFLKPSRLPPQAYTTAPATPPRTADAKSSSTIWPSGRASDLSYTGWNSRTRGSAYDTSIPVPPLSLANIQGKRRPRSHSFSTVSERGRMRTPTLDSVNTHDFQLVVNDQDSTRQRPKSSIDLGDGYLNLRIPHYRLGTPQFSERGTAYLHNSVYTTTTADERSSTWSRAEYDKLQLFPAPPGRAQQTWLNSRQSSPYHNTPRAGSATPTRATPPTPPTSTSPGTQISPTVYNSIELNANDPSIVRFSPQTGRIVAATPARLIAQLTSPRFLDYALLSDFLLTYRGFLTGSELLELLFARLKWAIADGSDSGRIVRVRTFVALRHWMLNYFLDDFIPDFALRNRFCDLVNQTCHTLQRRPDQVGDLGILGELKKCWRRTCVKYWPTAEPTPGTEDLDIEPGVELESDEIQQPAASLPLALRQDRVGDSHQVAMVSEAAQRTTQKRPFYHRGPDSRVEFLLPRSRTTSVPTIPNTPISEVSLQVLSCSVPFFKHIKPAIGTKLVGPRPAGSNRNPPIALQQARPAHKHHRNSSFSDALRDERAPGPSVTFNTTELDDTDDTAILAGLVRGLTLQPCPAKLDVVIPSTPVVHFVNKDLIPPRSHEMDDLTAQRTGVSRVVGDVRRALSSRKGPGESPALSHRSGSSSSSRGSMHLRTQSNHERVVPTSAPATSSESSSESRFDALGALVEESYTQALQASQVEREDPNAEGPSPGYTEAAPGAVESAIDRKMSTVTTSSQSIMIVDATGAPEAPRIRRGALPSVSSWSTAMTPAPLLPRPGTNANEMDAYDYFTPSHASKHFNNPSSSGDHRRSSLDGLSDGIHIWPEGLQPSRSAPDMLDRARKSSGVHSPTSVMSPGPNQLRRRPGGDLKAAEHVHELETETRGYSGDTFSTVSRSQPHSGVMSRELSGTHFSGINHTSQLADLRSPGKVRDSYSLLEGGPRSPPFMRPSMEADARGFAAKEAVTPGGGIEDALKKLEGTYATPRMSKRASTTVLDDWQRQSRVQESRRSQERDDLQILSPRTDRQGASIYHLSGSDAYSDGAVSQLSDELSTAPVLPRASKITSFPIQDASPPRAVAFVQTDNIPAESELHKVVSPSSAGAKSGTPQGSFLLDDDESLSEVSTELDEDEEENLAVRSFFFDDTGDAEEDGLPLTNFHSLPTPPDTADAPGASDWREIQTRDHVRQLKPAASAPKVMQNSTLKPHQPPRRPPAIQIPPAEVKPKPAHLPFILAFDSQVLATQLTLLEKLFLDELSWQSLLTSSWSASPAKPSNWVTYLQSPEGATANGIDLVTARFNLVSQWVVSEILLTEDVRERARAVAKFIRIADACRTLRNYATVYQIVPSLLGSAISRLSKTWTLVSTAEKNILRSLETLCNPSRNFTALRAEMESPVTPTPSSSTSGCIPLLALYTHDLTFNAQKPAYISAEPVSPMSPAADRPIRPAAEDMKEKLVNFDRYQTAAGITKGLLGLLERAGSYDIQPDWECLSRCFWLGALSEGEVNKMGRESSDE</sequence>
<feature type="compositionally biased region" description="Low complexity" evidence="3">
    <location>
        <begin position="122"/>
        <end position="136"/>
    </location>
</feature>
<evidence type="ECO:0008006" key="8">
    <source>
        <dbReference type="Google" id="ProtNLM"/>
    </source>
</evidence>
<dbReference type="SMART" id="SM00229">
    <property type="entry name" value="RasGEFN"/>
    <property type="match status" value="1"/>
</dbReference>
<evidence type="ECO:0000313" key="6">
    <source>
        <dbReference type="EMBL" id="OQO11646.1"/>
    </source>
</evidence>
<dbReference type="PANTHER" id="PTHR23113:SF363">
    <property type="entry name" value="PROTEIN SON OF SEVENLESS"/>
    <property type="match status" value="1"/>
</dbReference>
<dbReference type="Pfam" id="PF00618">
    <property type="entry name" value="RasGEF_N"/>
    <property type="match status" value="1"/>
</dbReference>
<comment type="caution">
    <text evidence="6">The sequence shown here is derived from an EMBL/GenBank/DDBJ whole genome shotgun (WGS) entry which is preliminary data.</text>
</comment>
<dbReference type="Gene3D" id="1.20.870.10">
    <property type="entry name" value="Son of sevenless (SoS) protein Chain: S domain 1"/>
    <property type="match status" value="1"/>
</dbReference>
<dbReference type="SUPFAM" id="SSF48366">
    <property type="entry name" value="Ras GEF"/>
    <property type="match status" value="2"/>
</dbReference>
<keyword evidence="1 2" id="KW-0344">Guanine-nucleotide releasing factor</keyword>
<dbReference type="InterPro" id="IPR001895">
    <property type="entry name" value="RASGEF_cat_dom"/>
</dbReference>
<feature type="region of interest" description="Disordered" evidence="3">
    <location>
        <begin position="1"/>
        <end position="72"/>
    </location>
</feature>
<dbReference type="Pfam" id="PF00617">
    <property type="entry name" value="RasGEF"/>
    <property type="match status" value="1"/>
</dbReference>
<dbReference type="CDD" id="cd06224">
    <property type="entry name" value="REM"/>
    <property type="match status" value="1"/>
</dbReference>
<dbReference type="STRING" id="1507870.A0A1V8TJU5"/>
<feature type="region of interest" description="Disordered" evidence="3">
    <location>
        <begin position="808"/>
        <end position="830"/>
    </location>
</feature>
<dbReference type="InterPro" id="IPR023578">
    <property type="entry name" value="Ras_GEF_dom_sf"/>
</dbReference>
<evidence type="ECO:0000313" key="7">
    <source>
        <dbReference type="Proteomes" id="UP000192596"/>
    </source>
</evidence>
<dbReference type="InterPro" id="IPR000651">
    <property type="entry name" value="Ras-like_Gua-exchang_fac_N"/>
</dbReference>
<evidence type="ECO:0000256" key="1">
    <source>
        <dbReference type="ARBA" id="ARBA00022658"/>
    </source>
</evidence>
<feature type="compositionally biased region" description="Polar residues" evidence="3">
    <location>
        <begin position="297"/>
        <end position="311"/>
    </location>
</feature>
<gene>
    <name evidence="6" type="ORF">B0A48_03373</name>
</gene>
<feature type="region of interest" description="Disordered" evidence="3">
    <location>
        <begin position="1205"/>
        <end position="1230"/>
    </location>
</feature>
<evidence type="ECO:0000256" key="3">
    <source>
        <dbReference type="SAM" id="MobiDB-lite"/>
    </source>
</evidence>
<feature type="region of interest" description="Disordered" evidence="3">
    <location>
        <begin position="119"/>
        <end position="147"/>
    </location>
</feature>
<dbReference type="PROSITE" id="PS50009">
    <property type="entry name" value="RASGEF_CAT"/>
    <property type="match status" value="1"/>
</dbReference>
<feature type="region of interest" description="Disordered" evidence="3">
    <location>
        <begin position="1300"/>
        <end position="1325"/>
    </location>
</feature>
<feature type="compositionally biased region" description="Polar residues" evidence="3">
    <location>
        <begin position="1208"/>
        <end position="1221"/>
    </location>
</feature>
<feature type="compositionally biased region" description="Polar residues" evidence="3">
    <location>
        <begin position="958"/>
        <end position="970"/>
    </location>
</feature>
<feature type="region of interest" description="Disordered" evidence="3">
    <location>
        <begin position="713"/>
        <end position="732"/>
    </location>
</feature>
<feature type="compositionally biased region" description="Low complexity" evidence="3">
    <location>
        <begin position="776"/>
        <end position="789"/>
    </location>
</feature>
<feature type="compositionally biased region" description="Low complexity" evidence="3">
    <location>
        <begin position="48"/>
        <end position="63"/>
    </location>
</feature>
<feature type="domain" description="Ras-GEF" evidence="4">
    <location>
        <begin position="1347"/>
        <end position="1595"/>
    </location>
</feature>
<dbReference type="GO" id="GO:0005085">
    <property type="term" value="F:guanyl-nucleotide exchange factor activity"/>
    <property type="evidence" value="ECO:0007669"/>
    <property type="project" value="UniProtKB-KW"/>
</dbReference>
<dbReference type="GO" id="GO:0005886">
    <property type="term" value="C:plasma membrane"/>
    <property type="evidence" value="ECO:0007669"/>
    <property type="project" value="TreeGrafter"/>
</dbReference>
<feature type="region of interest" description="Disordered" evidence="3">
    <location>
        <begin position="993"/>
        <end position="1017"/>
    </location>
</feature>
<feature type="region of interest" description="Disordered" evidence="3">
    <location>
        <begin position="182"/>
        <end position="207"/>
    </location>
</feature>
<evidence type="ECO:0000259" key="5">
    <source>
        <dbReference type="PROSITE" id="PS50212"/>
    </source>
</evidence>
<evidence type="ECO:0000259" key="4">
    <source>
        <dbReference type="PROSITE" id="PS50009"/>
    </source>
</evidence>
<dbReference type="FunCoup" id="A0A1V8TJU5">
    <property type="interactions" value="298"/>
</dbReference>
<dbReference type="EMBL" id="NAJO01000006">
    <property type="protein sequence ID" value="OQO11646.1"/>
    <property type="molecule type" value="Genomic_DNA"/>
</dbReference>
<accession>A0A1V8TJU5</accession>
<dbReference type="Gene3D" id="1.10.840.10">
    <property type="entry name" value="Ras guanine-nucleotide exchange factors catalytic domain"/>
    <property type="match status" value="1"/>
</dbReference>
<dbReference type="GO" id="GO:0007265">
    <property type="term" value="P:Ras protein signal transduction"/>
    <property type="evidence" value="ECO:0007669"/>
    <property type="project" value="TreeGrafter"/>
</dbReference>
<dbReference type="PANTHER" id="PTHR23113">
    <property type="entry name" value="GUANINE NUCLEOTIDE EXCHANGE FACTOR"/>
    <property type="match status" value="1"/>
</dbReference>
<reference evidence="7" key="1">
    <citation type="submission" date="2017-03" db="EMBL/GenBank/DDBJ databases">
        <title>Genomes of endolithic fungi from Antarctica.</title>
        <authorList>
            <person name="Coleine C."/>
            <person name="Masonjones S."/>
            <person name="Stajich J.E."/>
        </authorList>
    </citation>
    <scope>NUCLEOTIDE SEQUENCE [LARGE SCALE GENOMIC DNA]</scope>
    <source>
        <strain evidence="7">CCFEE 5527</strain>
    </source>
</reference>
<evidence type="ECO:0000256" key="2">
    <source>
        <dbReference type="PROSITE-ProRule" id="PRU00168"/>
    </source>
</evidence>
<feature type="domain" description="N-terminal Ras-GEF" evidence="5">
    <location>
        <begin position="362"/>
        <end position="485"/>
    </location>
</feature>